<organism evidence="1 2">
    <name type="scientific">Sediminihaliea albiluteola</name>
    <dbReference type="NCBI Taxonomy" id="2758564"/>
    <lineage>
        <taxon>Bacteria</taxon>
        <taxon>Pseudomonadati</taxon>
        <taxon>Pseudomonadota</taxon>
        <taxon>Gammaproteobacteria</taxon>
        <taxon>Cellvibrionales</taxon>
        <taxon>Halieaceae</taxon>
        <taxon>Sediminihaliea</taxon>
    </lineage>
</organism>
<evidence type="ECO:0000313" key="1">
    <source>
        <dbReference type="EMBL" id="MBA6412698.1"/>
    </source>
</evidence>
<dbReference type="AlphaFoldDB" id="A0A7W2YJV9"/>
<comment type="caution">
    <text evidence="1">The sequence shown here is derived from an EMBL/GenBank/DDBJ whole genome shotgun (WGS) entry which is preliminary data.</text>
</comment>
<sequence length="393" mass="44672">MNDRQSVRISGLRVESGSKQNRLSAEVDGEEIFIAVPSRYTLYPRVEPFLAVAMLEAMISGLPIVIDDDIPVSAAVAGRFAEVQSIFANWNRDLTRVPLIAQTTVIEPTSSHVACFFSGGIDSSHALLHKLDTVTHLVVSWGFDSGHTEKSWAEMVERYCKFANSISKQLIPIRTNIREWTDKRRLTWRFGHGLYLSTVGGALGMARVYVPSSHNYDELFPWGTHPLLDPMWSTEASEVIHYGAGCSRSEKVRDVIEHDWLSNNLQVCWRGIGSNCGACPKCVRTMVAIELLGGSCAALPRLDDLRLLKYLKPKDEGVAASLEELIFLAKTKGNEAFYRKMRKYYYGFQRKQLIGQIDRYFFGGIMRRLYRRSVKPDWLDWRVTRRGKGRWDI</sequence>
<accession>A0A7W2YJV9</accession>
<protein>
    <submittedName>
        <fullName evidence="1">Uncharacterized protein</fullName>
    </submittedName>
</protein>
<name>A0A7W2YJV9_9GAMM</name>
<dbReference type="RefSeq" id="WP_182170199.1">
    <property type="nucleotide sequence ID" value="NZ_JACFXU010000013.1"/>
</dbReference>
<dbReference type="Proteomes" id="UP000539350">
    <property type="component" value="Unassembled WGS sequence"/>
</dbReference>
<gene>
    <name evidence="1" type="ORF">H2508_06180</name>
</gene>
<dbReference type="EMBL" id="JACFXU010000013">
    <property type="protein sequence ID" value="MBA6412698.1"/>
    <property type="molecule type" value="Genomic_DNA"/>
</dbReference>
<proteinExistence type="predicted"/>
<dbReference type="SUPFAM" id="SSF52402">
    <property type="entry name" value="Adenine nucleotide alpha hydrolases-like"/>
    <property type="match status" value="1"/>
</dbReference>
<reference evidence="1 2" key="1">
    <citation type="submission" date="2020-07" db="EMBL/GenBank/DDBJ databases">
        <title>Halieaceae bacterium, F7430, whole genome shotgun sequencing project.</title>
        <authorList>
            <person name="Jiang S."/>
            <person name="Liu Z.W."/>
            <person name="Du Z.J."/>
        </authorList>
    </citation>
    <scope>NUCLEOTIDE SEQUENCE [LARGE SCALE GENOMIC DNA]</scope>
    <source>
        <strain evidence="1 2">F7430</strain>
    </source>
</reference>
<keyword evidence="2" id="KW-1185">Reference proteome</keyword>
<evidence type="ECO:0000313" key="2">
    <source>
        <dbReference type="Proteomes" id="UP000539350"/>
    </source>
</evidence>